<accession>A0A382R7C9</accession>
<evidence type="ECO:0000259" key="9">
    <source>
        <dbReference type="Pfam" id="PF12019"/>
    </source>
</evidence>
<keyword evidence="5 8" id="KW-0812">Transmembrane</keyword>
<sequence length="217" mass="23236">MEKGGAKANPPVSLYSNAWNRIPFMTNTRLTARLSIMSRQQGLTLLEMLVAVAILAIILTTVAPGIQNIVIKNRITSDLNNLSAVVQRARFSAVDEQTNVVLCPTQNYTACTSSWRNAKMVFIDANGNGGRDNNEVLIVASDPLSNANTISGITGSLIFDEQGGIDRAATITLCPNNNDANYASALLLSLYGRISVAVDSDDNGKKEDLEGNELSCS</sequence>
<keyword evidence="3" id="KW-0488">Methylation</keyword>
<gene>
    <name evidence="10" type="ORF">METZ01_LOCUS346497</name>
</gene>
<evidence type="ECO:0000256" key="6">
    <source>
        <dbReference type="ARBA" id="ARBA00022989"/>
    </source>
</evidence>
<dbReference type="InterPro" id="IPR022346">
    <property type="entry name" value="T2SS_GspH"/>
</dbReference>
<dbReference type="PROSITE" id="PS00409">
    <property type="entry name" value="PROKAR_NTER_METHYL"/>
    <property type="match status" value="1"/>
</dbReference>
<reference evidence="10" key="1">
    <citation type="submission" date="2018-05" db="EMBL/GenBank/DDBJ databases">
        <authorList>
            <person name="Lanie J.A."/>
            <person name="Ng W.-L."/>
            <person name="Kazmierczak K.M."/>
            <person name="Andrzejewski T.M."/>
            <person name="Davidsen T.M."/>
            <person name="Wayne K.J."/>
            <person name="Tettelin H."/>
            <person name="Glass J.I."/>
            <person name="Rusch D."/>
            <person name="Podicherti R."/>
            <person name="Tsui H.-C.T."/>
            <person name="Winkler M.E."/>
        </authorList>
    </citation>
    <scope>NUCLEOTIDE SEQUENCE</scope>
</reference>
<comment type="subcellular location">
    <subcellularLocation>
        <location evidence="1">Cell inner membrane</location>
        <topology evidence="1">Single-pass membrane protein</topology>
    </subcellularLocation>
</comment>
<keyword evidence="4" id="KW-0997">Cell inner membrane</keyword>
<evidence type="ECO:0000256" key="5">
    <source>
        <dbReference type="ARBA" id="ARBA00022692"/>
    </source>
</evidence>
<dbReference type="AlphaFoldDB" id="A0A382R7C9"/>
<evidence type="ECO:0000256" key="7">
    <source>
        <dbReference type="ARBA" id="ARBA00023136"/>
    </source>
</evidence>
<dbReference type="SUPFAM" id="SSF54523">
    <property type="entry name" value="Pili subunits"/>
    <property type="match status" value="1"/>
</dbReference>
<evidence type="ECO:0000256" key="4">
    <source>
        <dbReference type="ARBA" id="ARBA00022519"/>
    </source>
</evidence>
<dbReference type="GO" id="GO:0015628">
    <property type="term" value="P:protein secretion by the type II secretion system"/>
    <property type="evidence" value="ECO:0007669"/>
    <property type="project" value="InterPro"/>
</dbReference>
<keyword evidence="7 8" id="KW-0472">Membrane</keyword>
<name>A0A382R7C9_9ZZZZ</name>
<organism evidence="10">
    <name type="scientific">marine metagenome</name>
    <dbReference type="NCBI Taxonomy" id="408172"/>
    <lineage>
        <taxon>unclassified sequences</taxon>
        <taxon>metagenomes</taxon>
        <taxon>ecological metagenomes</taxon>
    </lineage>
</organism>
<dbReference type="Gene3D" id="3.55.40.10">
    <property type="entry name" value="minor pseudopilin epsh domain"/>
    <property type="match status" value="1"/>
</dbReference>
<evidence type="ECO:0000256" key="2">
    <source>
        <dbReference type="ARBA" id="ARBA00022475"/>
    </source>
</evidence>
<dbReference type="GO" id="GO:0005886">
    <property type="term" value="C:plasma membrane"/>
    <property type="evidence" value="ECO:0007669"/>
    <property type="project" value="UniProtKB-SubCell"/>
</dbReference>
<protein>
    <recommendedName>
        <fullName evidence="9">General secretion pathway GspH domain-containing protein</fullName>
    </recommendedName>
</protein>
<dbReference type="Pfam" id="PF07963">
    <property type="entry name" value="N_methyl"/>
    <property type="match status" value="1"/>
</dbReference>
<feature type="transmembrane region" description="Helical" evidence="8">
    <location>
        <begin position="43"/>
        <end position="66"/>
    </location>
</feature>
<proteinExistence type="predicted"/>
<dbReference type="Pfam" id="PF12019">
    <property type="entry name" value="GspH"/>
    <property type="match status" value="1"/>
</dbReference>
<evidence type="ECO:0000256" key="1">
    <source>
        <dbReference type="ARBA" id="ARBA00004377"/>
    </source>
</evidence>
<feature type="domain" description="General secretion pathway GspH" evidence="9">
    <location>
        <begin position="80"/>
        <end position="181"/>
    </location>
</feature>
<dbReference type="GO" id="GO:0015627">
    <property type="term" value="C:type II protein secretion system complex"/>
    <property type="evidence" value="ECO:0007669"/>
    <property type="project" value="InterPro"/>
</dbReference>
<dbReference type="InterPro" id="IPR045584">
    <property type="entry name" value="Pilin-like"/>
</dbReference>
<dbReference type="NCBIfam" id="TIGR02532">
    <property type="entry name" value="IV_pilin_GFxxxE"/>
    <property type="match status" value="1"/>
</dbReference>
<dbReference type="EMBL" id="UINC01119656">
    <property type="protein sequence ID" value="SVC93643.1"/>
    <property type="molecule type" value="Genomic_DNA"/>
</dbReference>
<evidence type="ECO:0000313" key="10">
    <source>
        <dbReference type="EMBL" id="SVC93643.1"/>
    </source>
</evidence>
<evidence type="ECO:0000256" key="3">
    <source>
        <dbReference type="ARBA" id="ARBA00022481"/>
    </source>
</evidence>
<keyword evidence="2" id="KW-1003">Cell membrane</keyword>
<keyword evidence="6 8" id="KW-1133">Transmembrane helix</keyword>
<evidence type="ECO:0000256" key="8">
    <source>
        <dbReference type="SAM" id="Phobius"/>
    </source>
</evidence>
<dbReference type="InterPro" id="IPR012902">
    <property type="entry name" value="N_methyl_site"/>
</dbReference>